<gene>
    <name evidence="1" type="ORF">AOA14_06275</name>
</gene>
<dbReference type="Proteomes" id="UP000076234">
    <property type="component" value="Chromosome"/>
</dbReference>
<dbReference type="EMBL" id="CP013342">
    <property type="protein sequence ID" value="AMU94211.1"/>
    <property type="molecule type" value="Genomic_DNA"/>
</dbReference>
<reference evidence="2" key="1">
    <citation type="submission" date="2015-11" db="EMBL/GenBank/DDBJ databases">
        <title>Complete genome sequence of a polyethylene glycol-degrading strain Sphingopyxis terrae strain 203-1 (NBRC 15098).</title>
        <authorList>
            <person name="Yoshiyuki O."/>
            <person name="Shouta N."/>
            <person name="Nagata Y."/>
            <person name="Numata M."/>
            <person name="Tsuchikane K."/>
            <person name="Hosoyama A."/>
            <person name="Yamazoe A."/>
            <person name="Tsuda M."/>
            <person name="Fujita N."/>
            <person name="Kawai F."/>
        </authorList>
    </citation>
    <scope>NUCLEOTIDE SEQUENCE [LARGE SCALE GENOMIC DNA]</scope>
    <source>
        <strain evidence="2">203-1</strain>
    </source>
</reference>
<protein>
    <submittedName>
        <fullName evidence="1">Uncharacterized protein</fullName>
    </submittedName>
</protein>
<dbReference type="AlphaFoldDB" id="A0A142VWV8"/>
<dbReference type="RefSeq" id="WP_062901200.1">
    <property type="nucleotide sequence ID" value="NZ_CP013342.1"/>
</dbReference>
<accession>A0A142VWV8</accession>
<evidence type="ECO:0000313" key="2">
    <source>
        <dbReference type="Proteomes" id="UP000076234"/>
    </source>
</evidence>
<dbReference type="KEGG" id="ster:AOA14_06275"/>
<reference evidence="1 2" key="2">
    <citation type="journal article" date="2016" name="Genome Announc.">
        <title>Complete Genome Sequence of Sphingopyxis terrae Strain 203-1 (NBRC 111660), a Polyethylene Glycol Degrader.</title>
        <authorList>
            <person name="Ohtsubo Y."/>
            <person name="Nonoyama S."/>
            <person name="Nagata Y."/>
            <person name="Numata M."/>
            <person name="Tsuchikane K."/>
            <person name="Hosoyama A."/>
            <person name="Yamazoe A."/>
            <person name="Tsuda M."/>
            <person name="Fujita N."/>
            <person name="Kawai F."/>
        </authorList>
    </citation>
    <scope>NUCLEOTIDE SEQUENCE [LARGE SCALE GENOMIC DNA]</scope>
    <source>
        <strain evidence="1 2">203-1</strain>
    </source>
</reference>
<evidence type="ECO:0000313" key="1">
    <source>
        <dbReference type="EMBL" id="AMU94211.1"/>
    </source>
</evidence>
<proteinExistence type="predicted"/>
<sequence>MCKENTLGFLSGGGHSIVWRCSTCRYDEKEPLPPTDKKILYLDQFAFSELFKLKSGSRREDKLTEFWQEVDVLIHRVVHLQAAVFPHCNIHHGETVVSPWPKELREAYEEIGGDMRLEDTGEVQLREITEFAQAFIEGRDPTMKFDVDDILRGNRNEWLPNIRVVVNVNYDQFADGTRKRREKTGNSVNNLMQAWRERDLGFDEVLEIELGAYSDSRIGALNDYRQKYSRAEAEGDVMEMLNLDMSPISRELAMLGRLFERVGIPEPNHAAVRDQFWQWNRNREMPFGRLLAYMFAALAGQVKAGRKKGVSSGFMNDVEAIAAYAPFVDAMFIDKECASLLTQGRAGRELTYRSRIFSLSNRTEFLDYLRELNADATEETKRYARIIYGLD</sequence>
<name>A0A142VWV8_9SPHN</name>
<organism evidence="1 2">
    <name type="scientific">Sphingopyxis terrae subsp. terrae NBRC 15098</name>
    <dbReference type="NCBI Taxonomy" id="1219058"/>
    <lineage>
        <taxon>Bacteria</taxon>
        <taxon>Pseudomonadati</taxon>
        <taxon>Pseudomonadota</taxon>
        <taxon>Alphaproteobacteria</taxon>
        <taxon>Sphingomonadales</taxon>
        <taxon>Sphingomonadaceae</taxon>
        <taxon>Sphingopyxis</taxon>
    </lineage>
</organism>